<name>A0ABM8VF29_9BACL</name>
<protein>
    <submittedName>
        <fullName evidence="1">Uncharacterized protein</fullName>
    </submittedName>
</protein>
<reference evidence="1 2" key="1">
    <citation type="submission" date="2021-06" db="EMBL/GenBank/DDBJ databases">
        <authorList>
            <person name="Criscuolo A."/>
        </authorList>
    </citation>
    <scope>NUCLEOTIDE SEQUENCE [LARGE SCALE GENOMIC DNA]</scope>
    <source>
        <strain evidence="2">CIP 111802</strain>
    </source>
</reference>
<dbReference type="Proteomes" id="UP000730618">
    <property type="component" value="Unassembled WGS sequence"/>
</dbReference>
<dbReference type="EMBL" id="CAJVCE010000004">
    <property type="protein sequence ID" value="CAG7633466.1"/>
    <property type="molecule type" value="Genomic_DNA"/>
</dbReference>
<keyword evidence="2" id="KW-1185">Reference proteome</keyword>
<organism evidence="1 2">
    <name type="scientific">Paenibacillus allorhizosphaerae</name>
    <dbReference type="NCBI Taxonomy" id="2849866"/>
    <lineage>
        <taxon>Bacteria</taxon>
        <taxon>Bacillati</taxon>
        <taxon>Bacillota</taxon>
        <taxon>Bacilli</taxon>
        <taxon>Bacillales</taxon>
        <taxon>Paenibacillaceae</taxon>
        <taxon>Paenibacillus</taxon>
    </lineage>
</organism>
<gene>
    <name evidence="1" type="ORF">PAECIP111802_01950</name>
</gene>
<accession>A0ABM8VF29</accession>
<evidence type="ECO:0000313" key="1">
    <source>
        <dbReference type="EMBL" id="CAG7633466.1"/>
    </source>
</evidence>
<sequence>MQLAGADQNDIPVAEGEHVLFHVNFKLPFQYVQHFHLLVVVPFIAKIFGLGQREDAGQSSLRILRKKAYKLTRIGNKNPPIYFLQLKL</sequence>
<proteinExistence type="predicted"/>
<comment type="caution">
    <text evidence="1">The sequence shown here is derived from an EMBL/GenBank/DDBJ whole genome shotgun (WGS) entry which is preliminary data.</text>
</comment>
<evidence type="ECO:0000313" key="2">
    <source>
        <dbReference type="Proteomes" id="UP000730618"/>
    </source>
</evidence>